<reference evidence="2 3" key="1">
    <citation type="journal article" date="2022" name="Nat. Genet.">
        <title>Improved pea reference genome and pan-genome highlight genomic features and evolutionary characteristics.</title>
        <authorList>
            <person name="Yang T."/>
            <person name="Liu R."/>
            <person name="Luo Y."/>
            <person name="Hu S."/>
            <person name="Wang D."/>
            <person name="Wang C."/>
            <person name="Pandey M.K."/>
            <person name="Ge S."/>
            <person name="Xu Q."/>
            <person name="Li N."/>
            <person name="Li G."/>
            <person name="Huang Y."/>
            <person name="Saxena R.K."/>
            <person name="Ji Y."/>
            <person name="Li M."/>
            <person name="Yan X."/>
            <person name="He Y."/>
            <person name="Liu Y."/>
            <person name="Wang X."/>
            <person name="Xiang C."/>
            <person name="Varshney R.K."/>
            <person name="Ding H."/>
            <person name="Gao S."/>
            <person name="Zong X."/>
        </authorList>
    </citation>
    <scope>NUCLEOTIDE SEQUENCE [LARGE SCALE GENOMIC DNA]</scope>
    <source>
        <strain evidence="2 3">cv. Zhongwan 6</strain>
    </source>
</reference>
<evidence type="ECO:0000313" key="3">
    <source>
        <dbReference type="Proteomes" id="UP001058974"/>
    </source>
</evidence>
<accession>A0A9D4XP99</accession>
<protein>
    <recommendedName>
        <fullName evidence="1">Retrovirus-related Pol polyprotein from transposon TNT 1-94-like beta-barrel domain-containing protein</fullName>
    </recommendedName>
</protein>
<proteinExistence type="predicted"/>
<dbReference type="Pfam" id="PF22936">
    <property type="entry name" value="Pol_BBD"/>
    <property type="match status" value="1"/>
</dbReference>
<evidence type="ECO:0000313" key="2">
    <source>
        <dbReference type="EMBL" id="KAI5422610.1"/>
    </source>
</evidence>
<keyword evidence="3" id="KW-1185">Reference proteome</keyword>
<dbReference type="AlphaFoldDB" id="A0A9D4XP99"/>
<dbReference type="Gramene" id="Psat04G0588100-T1">
    <property type="protein sequence ID" value="KAI5422610.1"/>
    <property type="gene ID" value="KIW84_045881"/>
</dbReference>
<name>A0A9D4XP99_PEA</name>
<organism evidence="2 3">
    <name type="scientific">Pisum sativum</name>
    <name type="common">Garden pea</name>
    <name type="synonym">Lathyrus oleraceus</name>
    <dbReference type="NCBI Taxonomy" id="3888"/>
    <lineage>
        <taxon>Eukaryota</taxon>
        <taxon>Viridiplantae</taxon>
        <taxon>Streptophyta</taxon>
        <taxon>Embryophyta</taxon>
        <taxon>Tracheophyta</taxon>
        <taxon>Spermatophyta</taxon>
        <taxon>Magnoliopsida</taxon>
        <taxon>eudicotyledons</taxon>
        <taxon>Gunneridae</taxon>
        <taxon>Pentapetalae</taxon>
        <taxon>rosids</taxon>
        <taxon>fabids</taxon>
        <taxon>Fabales</taxon>
        <taxon>Fabaceae</taxon>
        <taxon>Papilionoideae</taxon>
        <taxon>50 kb inversion clade</taxon>
        <taxon>NPAAA clade</taxon>
        <taxon>Hologalegina</taxon>
        <taxon>IRL clade</taxon>
        <taxon>Fabeae</taxon>
        <taxon>Lathyrus</taxon>
    </lineage>
</organism>
<dbReference type="InterPro" id="IPR054722">
    <property type="entry name" value="PolX-like_BBD"/>
</dbReference>
<comment type="caution">
    <text evidence="2">The sequence shown here is derived from an EMBL/GenBank/DDBJ whole genome shotgun (WGS) entry which is preliminary data.</text>
</comment>
<dbReference type="EMBL" id="JAMSHJ010000004">
    <property type="protein sequence ID" value="KAI5422610.1"/>
    <property type="molecule type" value="Genomic_DNA"/>
</dbReference>
<evidence type="ECO:0000259" key="1">
    <source>
        <dbReference type="Pfam" id="PF22936"/>
    </source>
</evidence>
<sequence>MTGCKDWFFELEEGLNRSVKLGNDTRMSVVGKGSVKVQVNGATQVIPEVYYVPELKNNLLSLGQLHERGLAILIRDGTCKVYHPKKGAIMETNMSGNRMFFLLTSKLQKHDVLEDRRGDREGDEFVASPKKERGSELREGFHGGDWWRARGFALKVPKRSERFGVFGVDGGGRGLKVLDVAISKGEKGE</sequence>
<dbReference type="Proteomes" id="UP001058974">
    <property type="component" value="Chromosome 4"/>
</dbReference>
<feature type="domain" description="Retrovirus-related Pol polyprotein from transposon TNT 1-94-like beta-barrel" evidence="1">
    <location>
        <begin position="1"/>
        <end position="69"/>
    </location>
</feature>
<gene>
    <name evidence="2" type="ORF">KIW84_045881</name>
</gene>